<keyword evidence="3" id="KW-1185">Reference proteome</keyword>
<evidence type="ECO:0000313" key="2">
    <source>
        <dbReference type="EMBL" id="KAG8446132.1"/>
    </source>
</evidence>
<dbReference type="EMBL" id="JAACNH010000003">
    <property type="protein sequence ID" value="KAG8446132.1"/>
    <property type="molecule type" value="Genomic_DNA"/>
</dbReference>
<evidence type="ECO:0000313" key="3">
    <source>
        <dbReference type="Proteomes" id="UP000812440"/>
    </source>
</evidence>
<sequence>MLSGSSPSQCPRHFTPSQSDTGKHALWEYIWEICPNVKIKMGCYVFPVQFQYCPISEHNIAHCIPLIHTLDKGLVLHLLITTSPLQQLFSIKQKAAMNTIKSPPKPYRPLFNKILSRFGHSSFFGVGEKSSPCLCVWTPPLQNNSFCIEREQLFQYGSSRFCAFFILQGVCCT</sequence>
<accession>A0A8T2JPC0</accession>
<evidence type="ECO:0000256" key="1">
    <source>
        <dbReference type="SAM" id="MobiDB-lite"/>
    </source>
</evidence>
<protein>
    <submittedName>
        <fullName evidence="2">Uncharacterized protein</fullName>
    </submittedName>
</protein>
<feature type="region of interest" description="Disordered" evidence="1">
    <location>
        <begin position="1"/>
        <end position="20"/>
    </location>
</feature>
<organism evidence="2 3">
    <name type="scientific">Hymenochirus boettgeri</name>
    <name type="common">Congo dwarf clawed frog</name>
    <dbReference type="NCBI Taxonomy" id="247094"/>
    <lineage>
        <taxon>Eukaryota</taxon>
        <taxon>Metazoa</taxon>
        <taxon>Chordata</taxon>
        <taxon>Craniata</taxon>
        <taxon>Vertebrata</taxon>
        <taxon>Euteleostomi</taxon>
        <taxon>Amphibia</taxon>
        <taxon>Batrachia</taxon>
        <taxon>Anura</taxon>
        <taxon>Pipoidea</taxon>
        <taxon>Pipidae</taxon>
        <taxon>Pipinae</taxon>
        <taxon>Hymenochirus</taxon>
    </lineage>
</organism>
<name>A0A8T2JPC0_9PIPI</name>
<reference evidence="2" key="1">
    <citation type="thesis" date="2020" institute="ProQuest LLC" country="789 East Eisenhower Parkway, Ann Arbor, MI, USA">
        <title>Comparative Genomics and Chromosome Evolution.</title>
        <authorList>
            <person name="Mudd A.B."/>
        </authorList>
    </citation>
    <scope>NUCLEOTIDE SEQUENCE</scope>
    <source>
        <strain evidence="2">Female2</strain>
        <tissue evidence="2">Blood</tissue>
    </source>
</reference>
<comment type="caution">
    <text evidence="2">The sequence shown here is derived from an EMBL/GenBank/DDBJ whole genome shotgun (WGS) entry which is preliminary data.</text>
</comment>
<gene>
    <name evidence="2" type="ORF">GDO86_013847</name>
</gene>
<dbReference type="Proteomes" id="UP000812440">
    <property type="component" value="Chromosome 8_10"/>
</dbReference>
<dbReference type="AlphaFoldDB" id="A0A8T2JPC0"/>
<proteinExistence type="predicted"/>